<dbReference type="EMBL" id="JAULSW010000004">
    <property type="protein sequence ID" value="KAK3385934.1"/>
    <property type="molecule type" value="Genomic_DNA"/>
</dbReference>
<evidence type="ECO:0000313" key="4">
    <source>
        <dbReference type="Proteomes" id="UP001285441"/>
    </source>
</evidence>
<feature type="transmembrane region" description="Helical" evidence="2">
    <location>
        <begin position="346"/>
        <end position="367"/>
    </location>
</feature>
<name>A0AAE0NR03_9PEZI</name>
<comment type="caution">
    <text evidence="3">The sequence shown here is derived from an EMBL/GenBank/DDBJ whole genome shotgun (WGS) entry which is preliminary data.</text>
</comment>
<feature type="compositionally biased region" description="Polar residues" evidence="1">
    <location>
        <begin position="440"/>
        <end position="449"/>
    </location>
</feature>
<keyword evidence="2" id="KW-0812">Transmembrane</keyword>
<feature type="region of interest" description="Disordered" evidence="1">
    <location>
        <begin position="440"/>
        <end position="459"/>
    </location>
</feature>
<feature type="transmembrane region" description="Helical" evidence="2">
    <location>
        <begin position="243"/>
        <end position="263"/>
    </location>
</feature>
<dbReference type="Proteomes" id="UP001285441">
    <property type="component" value="Unassembled WGS sequence"/>
</dbReference>
<protein>
    <submittedName>
        <fullName evidence="3">Uncharacterized protein</fullName>
    </submittedName>
</protein>
<feature type="transmembrane region" description="Helical" evidence="2">
    <location>
        <begin position="315"/>
        <end position="334"/>
    </location>
</feature>
<sequence>METSFNSSDDQVFTRRRGGFMNESNPLWECMPSTLEFTRKSLKSCQAAYAYNFLVNRGAVFGGNATEILGAGLYSLNATLPGKFAPGSITDAEAVEYVDVLYTRPLFSKYSTIQYNVLENCASSGEIGFAPGFLNYTLDCTVTTSIYRTYFLDDYQRTAPLEYDDVLELVKASFPDRDALPVLSNNTLFNLFNNSRNASDIFGRPETEFLVTYLRLATDTCALDACRALNYAGNGDMAGTGVMAAYSSIAALSTSALVIVLVYKFLPRWRSHYVIQAAFRALEAFRGTMMFFSFMTAIAGFVLMSQTKSYYETKANLLISTFCADAVMSLRLLTRYDNNVNQYLGLSRYSSLITLLLLFSLVLYLLITSIWRLSGDKYEDFTCVKIADTGGSWNEIVISLQVGYLFFYISIIIAMSIREFKRYKLPELRRARTHAQAYNNVSDVPNTDTPLPPPPPIKQSRDMERDPLYDFNSFNPINIVFSVLAILLMWTSLLQLQIFRKKSEDLYGESFGDTTSVGYGQIVAMGFCAETVALFFFVVIHEHFKTHAHNQEGPIDPDHGNIVVELNEPREKTALMSEHTSTMTLENDEITEVQPDSVLRRTRTPP</sequence>
<evidence type="ECO:0000256" key="1">
    <source>
        <dbReference type="SAM" id="MobiDB-lite"/>
    </source>
</evidence>
<feature type="transmembrane region" description="Helical" evidence="2">
    <location>
        <begin position="284"/>
        <end position="303"/>
    </location>
</feature>
<evidence type="ECO:0000256" key="2">
    <source>
        <dbReference type="SAM" id="Phobius"/>
    </source>
</evidence>
<organism evidence="3 4">
    <name type="scientific">Podospora didyma</name>
    <dbReference type="NCBI Taxonomy" id="330526"/>
    <lineage>
        <taxon>Eukaryota</taxon>
        <taxon>Fungi</taxon>
        <taxon>Dikarya</taxon>
        <taxon>Ascomycota</taxon>
        <taxon>Pezizomycotina</taxon>
        <taxon>Sordariomycetes</taxon>
        <taxon>Sordariomycetidae</taxon>
        <taxon>Sordariales</taxon>
        <taxon>Podosporaceae</taxon>
        <taxon>Podospora</taxon>
    </lineage>
</organism>
<keyword evidence="2" id="KW-1133">Transmembrane helix</keyword>
<proteinExistence type="predicted"/>
<feature type="transmembrane region" description="Helical" evidence="2">
    <location>
        <begin position="519"/>
        <end position="540"/>
    </location>
</feature>
<accession>A0AAE0NR03</accession>
<gene>
    <name evidence="3" type="ORF">B0H63DRAFT_473869</name>
</gene>
<feature type="transmembrane region" description="Helical" evidence="2">
    <location>
        <begin position="479"/>
        <end position="499"/>
    </location>
</feature>
<keyword evidence="4" id="KW-1185">Reference proteome</keyword>
<keyword evidence="2" id="KW-0472">Membrane</keyword>
<feature type="transmembrane region" description="Helical" evidence="2">
    <location>
        <begin position="396"/>
        <end position="417"/>
    </location>
</feature>
<evidence type="ECO:0000313" key="3">
    <source>
        <dbReference type="EMBL" id="KAK3385934.1"/>
    </source>
</evidence>
<reference evidence="3" key="2">
    <citation type="submission" date="2023-06" db="EMBL/GenBank/DDBJ databases">
        <authorList>
            <consortium name="Lawrence Berkeley National Laboratory"/>
            <person name="Haridas S."/>
            <person name="Hensen N."/>
            <person name="Bonometti L."/>
            <person name="Westerberg I."/>
            <person name="Brannstrom I.O."/>
            <person name="Guillou S."/>
            <person name="Cros-Aarteil S."/>
            <person name="Calhoun S."/>
            <person name="Kuo A."/>
            <person name="Mondo S."/>
            <person name="Pangilinan J."/>
            <person name="Riley R."/>
            <person name="LaButti K."/>
            <person name="Andreopoulos B."/>
            <person name="Lipzen A."/>
            <person name="Chen C."/>
            <person name="Yanf M."/>
            <person name="Daum C."/>
            <person name="Ng V."/>
            <person name="Clum A."/>
            <person name="Steindorff A."/>
            <person name="Ohm R."/>
            <person name="Martin F."/>
            <person name="Silar P."/>
            <person name="Natvig D."/>
            <person name="Lalanne C."/>
            <person name="Gautier V."/>
            <person name="Ament-velasquez S.L."/>
            <person name="Kruys A."/>
            <person name="Hutchinson M.I."/>
            <person name="Powell A.J."/>
            <person name="Barry K."/>
            <person name="Miller A.N."/>
            <person name="Grigoriev I.V."/>
            <person name="Debuchy R."/>
            <person name="Gladieux P."/>
            <person name="Thoren M.H."/>
            <person name="Johannesson H."/>
        </authorList>
    </citation>
    <scope>NUCLEOTIDE SEQUENCE</scope>
    <source>
        <strain evidence="3">CBS 232.78</strain>
    </source>
</reference>
<dbReference type="AlphaFoldDB" id="A0AAE0NR03"/>
<reference evidence="3" key="1">
    <citation type="journal article" date="2023" name="Mol. Phylogenet. Evol.">
        <title>Genome-scale phylogeny and comparative genomics of the fungal order Sordariales.</title>
        <authorList>
            <person name="Hensen N."/>
            <person name="Bonometti L."/>
            <person name="Westerberg I."/>
            <person name="Brannstrom I.O."/>
            <person name="Guillou S."/>
            <person name="Cros-Aarteil S."/>
            <person name="Calhoun S."/>
            <person name="Haridas S."/>
            <person name="Kuo A."/>
            <person name="Mondo S."/>
            <person name="Pangilinan J."/>
            <person name="Riley R."/>
            <person name="LaButti K."/>
            <person name="Andreopoulos B."/>
            <person name="Lipzen A."/>
            <person name="Chen C."/>
            <person name="Yan M."/>
            <person name="Daum C."/>
            <person name="Ng V."/>
            <person name="Clum A."/>
            <person name="Steindorff A."/>
            <person name="Ohm R.A."/>
            <person name="Martin F."/>
            <person name="Silar P."/>
            <person name="Natvig D.O."/>
            <person name="Lalanne C."/>
            <person name="Gautier V."/>
            <person name="Ament-Velasquez S.L."/>
            <person name="Kruys A."/>
            <person name="Hutchinson M.I."/>
            <person name="Powell A.J."/>
            <person name="Barry K."/>
            <person name="Miller A.N."/>
            <person name="Grigoriev I.V."/>
            <person name="Debuchy R."/>
            <person name="Gladieux P."/>
            <person name="Hiltunen Thoren M."/>
            <person name="Johannesson H."/>
        </authorList>
    </citation>
    <scope>NUCLEOTIDE SEQUENCE</scope>
    <source>
        <strain evidence="3">CBS 232.78</strain>
    </source>
</reference>